<dbReference type="AlphaFoldDB" id="A0A0C9MFH9"/>
<organism evidence="1">
    <name type="scientific">Mucor ambiguus</name>
    <dbReference type="NCBI Taxonomy" id="91626"/>
    <lineage>
        <taxon>Eukaryota</taxon>
        <taxon>Fungi</taxon>
        <taxon>Fungi incertae sedis</taxon>
        <taxon>Mucoromycota</taxon>
        <taxon>Mucoromycotina</taxon>
        <taxon>Mucoromycetes</taxon>
        <taxon>Mucorales</taxon>
        <taxon>Mucorineae</taxon>
        <taxon>Mucoraceae</taxon>
        <taxon>Mucor</taxon>
    </lineage>
</organism>
<dbReference type="PANTHER" id="PTHR19446">
    <property type="entry name" value="REVERSE TRANSCRIPTASES"/>
    <property type="match status" value="1"/>
</dbReference>
<dbReference type="EMBL" id="DF836301">
    <property type="protein sequence ID" value="GAN01832.1"/>
    <property type="molecule type" value="Genomic_DNA"/>
</dbReference>
<keyword evidence="2" id="KW-1185">Reference proteome</keyword>
<gene>
    <name evidence="1" type="ORF">MAM1_0012c01267</name>
</gene>
<name>A0A0C9MFH9_9FUNG</name>
<dbReference type="STRING" id="91626.A0A0C9MFH9"/>
<proteinExistence type="predicted"/>
<protein>
    <submittedName>
        <fullName evidence="1">Uncharacterized protein</fullName>
    </submittedName>
</protein>
<dbReference type="Proteomes" id="UP000053815">
    <property type="component" value="Unassembled WGS sequence"/>
</dbReference>
<evidence type="ECO:0000313" key="2">
    <source>
        <dbReference type="Proteomes" id="UP000053815"/>
    </source>
</evidence>
<reference evidence="1" key="1">
    <citation type="submission" date="2014-09" db="EMBL/GenBank/DDBJ databases">
        <title>Draft genome sequence of an oleaginous Mucoromycotina fungus Mucor ambiguus NBRC6742.</title>
        <authorList>
            <person name="Takeda I."/>
            <person name="Yamane N."/>
            <person name="Morita T."/>
            <person name="Tamano K."/>
            <person name="Machida M."/>
            <person name="Baker S."/>
            <person name="Koike H."/>
        </authorList>
    </citation>
    <scope>NUCLEOTIDE SEQUENCE</scope>
    <source>
        <strain evidence="1">NBRC 6742</strain>
    </source>
</reference>
<dbReference type="OrthoDB" id="5598377at2759"/>
<sequence length="264" mass="30356">MLRSATRWLEQGEQNTKNFFNVIKDRGAQQTIQSLKKASTDEKLTSMGDILHEPRSFYQMLYTPDAIDLAAVHSLFGNIPEEAKLREMEVERLIKPPTTDCFLLLLDHALKNKSPGLDGLPFEVYRYLVSKFLPILRLLQQLLTDALRGVFPASRKQTRMVLLFKKGDPELLKNWRPLSLISSDAYLFTKLLANRFKPVLSKLVTPYQTGFMPHYLIPDNAWLNQTLMTNLRAAAPDDPNVSVLLDQEKAYDRVNPTYLRMFVL</sequence>
<accession>A0A0C9MFH9</accession>
<evidence type="ECO:0000313" key="1">
    <source>
        <dbReference type="EMBL" id="GAN01832.1"/>
    </source>
</evidence>